<keyword evidence="3" id="KW-1185">Reference proteome</keyword>
<evidence type="ECO:0000256" key="1">
    <source>
        <dbReference type="SAM" id="SignalP"/>
    </source>
</evidence>
<protein>
    <submittedName>
        <fullName evidence="2">Uncharacterized protein</fullName>
    </submittedName>
</protein>
<organism evidence="2 3">
    <name type="scientific">Eggerthella hominis</name>
    <dbReference type="NCBI Taxonomy" id="2763043"/>
    <lineage>
        <taxon>Bacteria</taxon>
        <taxon>Bacillati</taxon>
        <taxon>Actinomycetota</taxon>
        <taxon>Coriobacteriia</taxon>
        <taxon>Eggerthellales</taxon>
        <taxon>Eggerthellaceae</taxon>
        <taxon>Eggerthella</taxon>
    </lineage>
</organism>
<feature type="chain" id="PRO_5046225575" evidence="1">
    <location>
        <begin position="32"/>
        <end position="157"/>
    </location>
</feature>
<comment type="caution">
    <text evidence="2">The sequence shown here is derived from an EMBL/GenBank/DDBJ whole genome shotgun (WGS) entry which is preliminary data.</text>
</comment>
<dbReference type="RefSeq" id="WP_186938995.1">
    <property type="nucleotide sequence ID" value="NZ_JACOOA010000004.1"/>
</dbReference>
<feature type="signal peptide" evidence="1">
    <location>
        <begin position="1"/>
        <end position="31"/>
    </location>
</feature>
<keyword evidence="1" id="KW-0732">Signal</keyword>
<gene>
    <name evidence="2" type="ORF">H8S61_10840</name>
</gene>
<dbReference type="PROSITE" id="PS51257">
    <property type="entry name" value="PROKAR_LIPOPROTEIN"/>
    <property type="match status" value="1"/>
</dbReference>
<reference evidence="2 3" key="1">
    <citation type="submission" date="2020-08" db="EMBL/GenBank/DDBJ databases">
        <title>Genome public.</title>
        <authorList>
            <person name="Liu C."/>
            <person name="Sun Q."/>
        </authorList>
    </citation>
    <scope>NUCLEOTIDE SEQUENCE [LARGE SCALE GENOMIC DNA]</scope>
    <source>
        <strain evidence="2 3">NSJ-70</strain>
    </source>
</reference>
<dbReference type="Proteomes" id="UP000622448">
    <property type="component" value="Unassembled WGS sequence"/>
</dbReference>
<sequence length="157" mass="16397">MEMRIRGSKAKRVSMMLALAVVAVLSLGTLAACGGGSDGSGSSGASGASGADATTKTLVKTATNEMTLVDWDVSEADSPITVTSDDAKFADYVDDLREITGFDIESLTMQVKVTEFAGAEIAATHENVKDNTYAIESLEAVVDGKTITYADGDFKKR</sequence>
<dbReference type="EMBL" id="JACOOA010000004">
    <property type="protein sequence ID" value="MBC5584683.1"/>
    <property type="molecule type" value="Genomic_DNA"/>
</dbReference>
<name>A0ABR7BSW7_9ACTN</name>
<proteinExistence type="predicted"/>
<accession>A0ABR7BSW7</accession>
<evidence type="ECO:0000313" key="3">
    <source>
        <dbReference type="Proteomes" id="UP000622448"/>
    </source>
</evidence>
<evidence type="ECO:0000313" key="2">
    <source>
        <dbReference type="EMBL" id="MBC5584683.1"/>
    </source>
</evidence>